<evidence type="ECO:0000256" key="5">
    <source>
        <dbReference type="ARBA" id="ARBA00022975"/>
    </source>
</evidence>
<dbReference type="PANTHER" id="PTHR19278">
    <property type="entry name" value="OROTATE PHOSPHORIBOSYLTRANSFERASE"/>
    <property type="match status" value="1"/>
</dbReference>
<dbReference type="PANTHER" id="PTHR19278:SF9">
    <property type="entry name" value="URIDINE 5'-MONOPHOSPHATE SYNTHASE"/>
    <property type="match status" value="1"/>
</dbReference>
<feature type="binding site" evidence="6">
    <location>
        <position position="108"/>
    </location>
    <ligand>
        <name>5-phospho-alpha-D-ribose 1-diphosphate</name>
        <dbReference type="ChEBI" id="CHEBI:58017"/>
        <note>ligand shared between dimeric partners</note>
    </ligand>
</feature>
<evidence type="ECO:0000256" key="2">
    <source>
        <dbReference type="ARBA" id="ARBA00011971"/>
    </source>
</evidence>
<evidence type="ECO:0000256" key="6">
    <source>
        <dbReference type="HAMAP-Rule" id="MF_01208"/>
    </source>
</evidence>
<dbReference type="KEGG" id="nli:G3M70_14200"/>
<keyword evidence="6" id="KW-0460">Magnesium</keyword>
<evidence type="ECO:0000313" key="9">
    <source>
        <dbReference type="Proteomes" id="UP000594688"/>
    </source>
</evidence>
<protein>
    <recommendedName>
        <fullName evidence="2 6">Orotate phosphoribosyltransferase</fullName>
        <shortName evidence="6">OPRT</shortName>
        <shortName evidence="6">OPRTase</shortName>
        <ecNumber evidence="2 6">2.4.2.10</ecNumber>
    </recommendedName>
</protein>
<evidence type="ECO:0000256" key="3">
    <source>
        <dbReference type="ARBA" id="ARBA00022676"/>
    </source>
</evidence>
<dbReference type="UniPathway" id="UPA00070">
    <property type="reaction ID" value="UER00119"/>
</dbReference>
<proteinExistence type="inferred from homology"/>
<dbReference type="EMBL" id="CP048685">
    <property type="protein sequence ID" value="QPJ62963.1"/>
    <property type="molecule type" value="Genomic_DNA"/>
</dbReference>
<dbReference type="GO" id="GO:0000287">
    <property type="term" value="F:magnesium ion binding"/>
    <property type="evidence" value="ECO:0007669"/>
    <property type="project" value="UniProtKB-UniRule"/>
</dbReference>
<dbReference type="EC" id="2.4.2.10" evidence="2 6"/>
<dbReference type="Pfam" id="PF00156">
    <property type="entry name" value="Pribosyltran"/>
    <property type="match status" value="1"/>
</dbReference>
<dbReference type="HAMAP" id="MF_01208">
    <property type="entry name" value="PyrE"/>
    <property type="match status" value="1"/>
</dbReference>
<dbReference type="GO" id="GO:0044205">
    <property type="term" value="P:'de novo' UMP biosynthetic process"/>
    <property type="evidence" value="ECO:0007669"/>
    <property type="project" value="UniProtKB-UniRule"/>
</dbReference>
<feature type="binding site" evidence="6">
    <location>
        <position position="132"/>
    </location>
    <ligand>
        <name>orotate</name>
        <dbReference type="ChEBI" id="CHEBI:30839"/>
    </ligand>
</feature>
<evidence type="ECO:0000256" key="1">
    <source>
        <dbReference type="ARBA" id="ARBA00004889"/>
    </source>
</evidence>
<comment type="cofactor">
    <cofactor evidence="6">
        <name>Mg(2+)</name>
        <dbReference type="ChEBI" id="CHEBI:18420"/>
    </cofactor>
</comment>
<comment type="subunit">
    <text evidence="6">Homodimer.</text>
</comment>
<dbReference type="GO" id="GO:0004588">
    <property type="term" value="F:orotate phosphoribosyltransferase activity"/>
    <property type="evidence" value="ECO:0007669"/>
    <property type="project" value="UniProtKB-UniRule"/>
</dbReference>
<dbReference type="InterPro" id="IPR023031">
    <property type="entry name" value="OPRT"/>
</dbReference>
<keyword evidence="5 6" id="KW-0665">Pyrimidine biosynthesis</keyword>
<comment type="caution">
    <text evidence="6">Lacks conserved residue(s) required for the propagation of feature annotation.</text>
</comment>
<keyword evidence="4 6" id="KW-0808">Transferase</keyword>
<feature type="binding site" evidence="6">
    <location>
        <position position="106"/>
    </location>
    <ligand>
        <name>5-phospho-alpha-D-ribose 1-diphosphate</name>
        <dbReference type="ChEBI" id="CHEBI:58017"/>
        <note>ligand shared between dimeric partners</note>
    </ligand>
</feature>
<dbReference type="InterPro" id="IPR004467">
    <property type="entry name" value="Or_phspho_trans_dom"/>
</dbReference>
<reference evidence="8 9" key="1">
    <citation type="submission" date="2020-02" db="EMBL/GenBank/DDBJ databases">
        <title>Genomic and physiological characterization of two novel Nitrospinaceae genera.</title>
        <authorList>
            <person name="Mueller A.J."/>
            <person name="Jung M.-Y."/>
            <person name="Strachan C.R."/>
            <person name="Herbold C.W."/>
            <person name="Kirkegaard R.H."/>
            <person name="Daims H."/>
        </authorList>
    </citation>
    <scope>NUCLEOTIDE SEQUENCE [LARGE SCALE GENOMIC DNA]</scope>
    <source>
        <strain evidence="8">EB</strain>
    </source>
</reference>
<dbReference type="CDD" id="cd06223">
    <property type="entry name" value="PRTases_typeI"/>
    <property type="match status" value="1"/>
</dbReference>
<gene>
    <name evidence="6 8" type="primary">pyrE</name>
    <name evidence="8" type="ORF">G3M70_14200</name>
</gene>
<feature type="binding site" evidence="6">
    <location>
        <position position="102"/>
    </location>
    <ligand>
        <name>5-phospho-alpha-D-ribose 1-diphosphate</name>
        <dbReference type="ChEBI" id="CHEBI:58017"/>
        <note>ligand shared between dimeric partners</note>
    </ligand>
</feature>
<dbReference type="AlphaFoldDB" id="A0A7T0BXX6"/>
<dbReference type="Proteomes" id="UP000594688">
    <property type="component" value="Chromosome"/>
</dbReference>
<evidence type="ECO:0000259" key="7">
    <source>
        <dbReference type="Pfam" id="PF00156"/>
    </source>
</evidence>
<dbReference type="Gene3D" id="3.40.50.2020">
    <property type="match status" value="1"/>
</dbReference>
<comment type="similarity">
    <text evidence="6">Belongs to the purine/pyrimidine phosphoribosyltransferase family. PyrE subfamily.</text>
</comment>
<feature type="domain" description="Phosphoribosyltransferase" evidence="7">
    <location>
        <begin position="58"/>
        <end position="151"/>
    </location>
</feature>
<accession>A0A7T0BXX6</accession>
<feature type="binding site" description="in other chain" evidence="6">
    <location>
        <begin position="128"/>
        <end position="136"/>
    </location>
    <ligand>
        <name>5-phospho-alpha-D-ribose 1-diphosphate</name>
        <dbReference type="ChEBI" id="CHEBI:58017"/>
        <note>ligand shared between dimeric partners</note>
    </ligand>
</feature>
<dbReference type="InterPro" id="IPR029057">
    <property type="entry name" value="PRTase-like"/>
</dbReference>
<sequence>MPSELDPPVSIQLAKIALDLGAIKISPENPFTWASGARMPIYNDNRLLLGDSSHRQLVAEGFQAIIDSRKIPTDVIAGTATAGIPHATTLANRLQCPLIYVRPTPKEHGMKNQIEGPLDPGKNVVVVEDLISTGGSVLKVVHALREAGVRVQHCMGIFSYGFPDTIERFNEKDCQLHTLIQFEELLDFMKSSGKLSSEQLQTLMEWKDHPFEWWEKKK</sequence>
<comment type="catalytic activity">
    <reaction evidence="6">
        <text>orotidine 5'-phosphate + diphosphate = orotate + 5-phospho-alpha-D-ribose 1-diphosphate</text>
        <dbReference type="Rhea" id="RHEA:10380"/>
        <dbReference type="ChEBI" id="CHEBI:30839"/>
        <dbReference type="ChEBI" id="CHEBI:33019"/>
        <dbReference type="ChEBI" id="CHEBI:57538"/>
        <dbReference type="ChEBI" id="CHEBI:58017"/>
        <dbReference type="EC" id="2.4.2.10"/>
    </reaction>
</comment>
<comment type="function">
    <text evidence="6">Catalyzes the transfer of a ribosyl phosphate group from 5-phosphoribose 1-diphosphate to orotate, leading to the formation of orotidine monophosphate (OMP).</text>
</comment>
<dbReference type="NCBIfam" id="TIGR00336">
    <property type="entry name" value="pyrE"/>
    <property type="match status" value="1"/>
</dbReference>
<evidence type="ECO:0000313" key="8">
    <source>
        <dbReference type="EMBL" id="QPJ62963.1"/>
    </source>
</evidence>
<keyword evidence="3 6" id="KW-0328">Glycosyltransferase</keyword>
<dbReference type="SUPFAM" id="SSF53271">
    <property type="entry name" value="PRTase-like"/>
    <property type="match status" value="1"/>
</dbReference>
<organism evidence="8 9">
    <name type="scientific">Candidatus Nitronauta litoralis</name>
    <dbReference type="NCBI Taxonomy" id="2705533"/>
    <lineage>
        <taxon>Bacteria</taxon>
        <taxon>Pseudomonadati</taxon>
        <taxon>Nitrospinota/Tectimicrobiota group</taxon>
        <taxon>Nitrospinota</taxon>
        <taxon>Nitrospinia</taxon>
        <taxon>Nitrospinales</taxon>
        <taxon>Nitrospinaceae</taxon>
        <taxon>Candidatus Nitronauta</taxon>
    </lineage>
</organism>
<dbReference type="GO" id="GO:0019856">
    <property type="term" value="P:pyrimidine nucleobase biosynthetic process"/>
    <property type="evidence" value="ECO:0007669"/>
    <property type="project" value="TreeGrafter"/>
</dbReference>
<comment type="pathway">
    <text evidence="1 6">Pyrimidine metabolism; UMP biosynthesis via de novo pathway; UMP from orotate: step 1/2.</text>
</comment>
<name>A0A7T0BXX6_9BACT</name>
<evidence type="ECO:0000256" key="4">
    <source>
        <dbReference type="ARBA" id="ARBA00022679"/>
    </source>
</evidence>
<dbReference type="InterPro" id="IPR000836">
    <property type="entry name" value="PRTase_dom"/>
</dbReference>